<name>K2GB60_9BACT</name>
<comment type="caution">
    <text evidence="1">The sequence shown here is derived from an EMBL/GenBank/DDBJ whole genome shotgun (WGS) entry which is preliminary data.</text>
</comment>
<dbReference type="EMBL" id="AMFJ01000482">
    <property type="protein sequence ID" value="EKE27424.1"/>
    <property type="molecule type" value="Genomic_DNA"/>
</dbReference>
<accession>K2GB60</accession>
<reference evidence="1" key="1">
    <citation type="journal article" date="2012" name="Science">
        <title>Fermentation, hydrogen, and sulfur metabolism in multiple uncultivated bacterial phyla.</title>
        <authorList>
            <person name="Wrighton K.C."/>
            <person name="Thomas B.C."/>
            <person name="Sharon I."/>
            <person name="Miller C.S."/>
            <person name="Castelle C.J."/>
            <person name="VerBerkmoes N.C."/>
            <person name="Wilkins M.J."/>
            <person name="Hettich R.L."/>
            <person name="Lipton M.S."/>
            <person name="Williams K.H."/>
            <person name="Long P.E."/>
            <person name="Banfield J.F."/>
        </authorList>
    </citation>
    <scope>NUCLEOTIDE SEQUENCE [LARGE SCALE GENOMIC DNA]</scope>
</reference>
<organism evidence="1">
    <name type="scientific">uncultured bacterium</name>
    <name type="common">gcode 4</name>
    <dbReference type="NCBI Taxonomy" id="1234023"/>
    <lineage>
        <taxon>Bacteria</taxon>
        <taxon>environmental samples</taxon>
    </lineage>
</organism>
<sequence length="155" mass="18967">MNKSELQKIKNDLLSFLRNIGKNRTLFQITKDNCSEISRYFWVEMIKKYWVQLKPFILKWTVIINKENIVHDILWFYWQEEIIIIDPTIWQFYPKSRSILVLETERGINDCIRLINLKYKSNWEVSENLDISMKREMNEWIEMIKGNIEEQFPSN</sequence>
<evidence type="ECO:0000313" key="1">
    <source>
        <dbReference type="EMBL" id="EKE27424.1"/>
    </source>
</evidence>
<dbReference type="AlphaFoldDB" id="K2GB60"/>
<proteinExistence type="predicted"/>
<protein>
    <submittedName>
        <fullName evidence="1">Uncharacterized protein</fullName>
    </submittedName>
</protein>
<gene>
    <name evidence="1" type="ORF">ACD_3C00208G0001</name>
</gene>